<reference evidence="3" key="1">
    <citation type="submission" date="2023-12" db="EMBL/GenBank/DDBJ databases">
        <title>Novel species in genus Nocardioides.</title>
        <authorList>
            <person name="Zhou H."/>
        </authorList>
    </citation>
    <scope>NUCLEOTIDE SEQUENCE [LARGE SCALE GENOMIC DNA]</scope>
    <source>
        <strain evidence="3">HM61</strain>
    </source>
</reference>
<organism evidence="2 3">
    <name type="scientific">Nocardioides bizhenqiangii</name>
    <dbReference type="NCBI Taxonomy" id="3095076"/>
    <lineage>
        <taxon>Bacteria</taxon>
        <taxon>Bacillati</taxon>
        <taxon>Actinomycetota</taxon>
        <taxon>Actinomycetes</taxon>
        <taxon>Propionibacteriales</taxon>
        <taxon>Nocardioidaceae</taxon>
        <taxon>Nocardioides</taxon>
    </lineage>
</organism>
<accession>A0ABZ0ZL66</accession>
<keyword evidence="1" id="KW-0732">Signal</keyword>
<gene>
    <name evidence="2" type="ORF">SHK19_13335</name>
</gene>
<name>A0ABZ0ZL66_9ACTN</name>
<dbReference type="EMBL" id="CP141059">
    <property type="protein sequence ID" value="WQQ24948.1"/>
    <property type="molecule type" value="Genomic_DNA"/>
</dbReference>
<feature type="chain" id="PRO_5046920914" evidence="1">
    <location>
        <begin position="20"/>
        <end position="138"/>
    </location>
</feature>
<evidence type="ECO:0000313" key="2">
    <source>
        <dbReference type="EMBL" id="WQQ24948.1"/>
    </source>
</evidence>
<dbReference type="Proteomes" id="UP001327225">
    <property type="component" value="Chromosome"/>
</dbReference>
<protein>
    <submittedName>
        <fullName evidence="2">Uncharacterized protein</fullName>
    </submittedName>
</protein>
<evidence type="ECO:0000313" key="3">
    <source>
        <dbReference type="Proteomes" id="UP001327225"/>
    </source>
</evidence>
<evidence type="ECO:0000256" key="1">
    <source>
        <dbReference type="SAM" id="SignalP"/>
    </source>
</evidence>
<feature type="signal peptide" evidence="1">
    <location>
        <begin position="1"/>
        <end position="19"/>
    </location>
</feature>
<keyword evidence="3" id="KW-1185">Reference proteome</keyword>
<dbReference type="RefSeq" id="WP_322455447.1">
    <property type="nucleotide sequence ID" value="NZ_CP141059.1"/>
</dbReference>
<sequence>MALGLVMAALLLAAPAAHAEDEITIRIAKQASLGADGRVMITVFVRCGPLPGAEDFIEAHAGVGQARTGAGGEGGLDGTVVCDGVERVHTAHFSPLDGAFRHGPAVANVSIFACRLVGDDQVCFSANTSRRIIITGRR</sequence>
<proteinExistence type="predicted"/>